<sequence length="201" mass="22464">MRTEARGTLGLIGLFIAILPSTMDIWVDNTSLQRAANKGSSKSHALTRELQRIYGFLDSRGIQASFVYVRSTENPADGISHGSAFTLQDLAEWVELARVSGGVLWLEEPKLCHLLSRIIYISHPNRAQHVTFVAKGLYIYILGANFEDVLEPLSFHLLLFLPSCVISIVDKLRIRLAAQVDIHILPSQRARHRVPLRAGLQ</sequence>
<comment type="caution">
    <text evidence="2">The sequence shown here is derived from an EMBL/GenBank/DDBJ whole genome shotgun (WGS) entry which is preliminary data.</text>
</comment>
<dbReference type="VEuPathDB" id="TriTrypDB:TcBrA4_0013810"/>
<reference evidence="2 3" key="1">
    <citation type="journal article" date="2018" name="Microb. Genom.">
        <title>Expanding an expanded genome: long-read sequencing of Trypanosoma cruzi.</title>
        <authorList>
            <person name="Berna L."/>
            <person name="Rodriguez M."/>
            <person name="Chiribao M.L."/>
            <person name="Parodi-Talice A."/>
            <person name="Pita S."/>
            <person name="Rijo G."/>
            <person name="Alvarez-Valin F."/>
            <person name="Robello C."/>
        </authorList>
    </citation>
    <scope>NUCLEOTIDE SEQUENCE [LARGE SCALE GENOMIC DNA]</scope>
    <source>
        <strain evidence="2 3">TCC</strain>
    </source>
</reference>
<name>A0A2V2UZI7_TRYCR</name>
<evidence type="ECO:0000313" key="1">
    <source>
        <dbReference type="EMBL" id="PWU89517.1"/>
    </source>
</evidence>
<gene>
    <name evidence="2" type="ORF">C3747_390g26</name>
    <name evidence="1" type="ORF">C3747_390g4</name>
</gene>
<dbReference type="VEuPathDB" id="TriTrypDB:ECC02_012482"/>
<dbReference type="VEuPathDB" id="TriTrypDB:C3747_390g4"/>
<dbReference type="Proteomes" id="UP000246078">
    <property type="component" value="Unassembled WGS sequence"/>
</dbReference>
<organism evidence="2 3">
    <name type="scientific">Trypanosoma cruzi</name>
    <dbReference type="NCBI Taxonomy" id="5693"/>
    <lineage>
        <taxon>Eukaryota</taxon>
        <taxon>Discoba</taxon>
        <taxon>Euglenozoa</taxon>
        <taxon>Kinetoplastea</taxon>
        <taxon>Metakinetoplastina</taxon>
        <taxon>Trypanosomatida</taxon>
        <taxon>Trypanosomatidae</taxon>
        <taxon>Trypanosoma</taxon>
        <taxon>Schizotrypanum</taxon>
    </lineage>
</organism>
<accession>A0A2V2UZI7</accession>
<keyword evidence="2" id="KW-0418">Kinase</keyword>
<protein>
    <submittedName>
        <fullName evidence="2">Putative target of rapamycin (TOR) kinase 1</fullName>
    </submittedName>
</protein>
<dbReference type="VEuPathDB" id="TriTrypDB:TCSYLVIO_008306"/>
<dbReference type="GO" id="GO:0016301">
    <property type="term" value="F:kinase activity"/>
    <property type="evidence" value="ECO:0007669"/>
    <property type="project" value="UniProtKB-KW"/>
</dbReference>
<dbReference type="EMBL" id="PRFC01000390">
    <property type="protein sequence ID" value="PWU89520.1"/>
    <property type="molecule type" value="Genomic_DNA"/>
</dbReference>
<dbReference type="AlphaFoldDB" id="A0A2V2UZI7"/>
<evidence type="ECO:0000313" key="3">
    <source>
        <dbReference type="Proteomes" id="UP000246078"/>
    </source>
</evidence>
<proteinExistence type="predicted"/>
<dbReference type="EMBL" id="PRFC01000390">
    <property type="protein sequence ID" value="PWU89517.1"/>
    <property type="molecule type" value="Genomic_DNA"/>
</dbReference>
<dbReference type="VEuPathDB" id="TriTrypDB:C4B63_38g236"/>
<dbReference type="VEuPathDB" id="TriTrypDB:TCDM_09865"/>
<dbReference type="VEuPathDB" id="TriTrypDB:C3747_390g26"/>
<evidence type="ECO:0000313" key="2">
    <source>
        <dbReference type="EMBL" id="PWU89520.1"/>
    </source>
</evidence>
<dbReference type="VEuPathDB" id="TriTrypDB:TcCL_NonESM11659"/>
<dbReference type="VEuPathDB" id="TriTrypDB:Tc_MARK_2580"/>
<dbReference type="VEuPathDB" id="TriTrypDB:TcYC6_0073510"/>
<keyword evidence="2" id="KW-0808">Transferase</keyword>
<dbReference type="VEuPathDB" id="TriTrypDB:TcG_09300"/>